<proteinExistence type="predicted"/>
<organism evidence="1 2">
    <name type="scientific">Methylomonas methanica (strain DSM 25384 / MC09)</name>
    <dbReference type="NCBI Taxonomy" id="857087"/>
    <lineage>
        <taxon>Bacteria</taxon>
        <taxon>Pseudomonadati</taxon>
        <taxon>Pseudomonadota</taxon>
        <taxon>Gammaproteobacteria</taxon>
        <taxon>Methylococcales</taxon>
        <taxon>Methylococcaceae</taxon>
        <taxon>Methylomonas</taxon>
    </lineage>
</organism>
<dbReference type="AlphaFoldDB" id="F9ZX12"/>
<protein>
    <submittedName>
        <fullName evidence="1">Uncharacterized protein</fullName>
    </submittedName>
</protein>
<accession>F9ZX12</accession>
<dbReference type="Proteomes" id="UP000008888">
    <property type="component" value="Chromosome"/>
</dbReference>
<name>F9ZX12_METMM</name>
<gene>
    <name evidence="1" type="ordered locus">Metme_0016</name>
</gene>
<dbReference type="RefSeq" id="WP_013816746.1">
    <property type="nucleotide sequence ID" value="NC_015572.1"/>
</dbReference>
<dbReference type="HOGENOM" id="CLU_1439553_0_0_6"/>
<reference key="2">
    <citation type="submission" date="2011-05" db="EMBL/GenBank/DDBJ databases">
        <title>Complete genome sequence of the aerobic marine methanotroph Methylomonas methanica MC09.</title>
        <authorList>
            <person name="Boden R."/>
            <person name="Cunliffe M."/>
            <person name="Scanlan J."/>
            <person name="Moussard H."/>
            <person name="Kits K.D."/>
            <person name="Klotz M."/>
            <person name="Jetten M."/>
            <person name="Vuilleumier S."/>
            <person name="Han J."/>
            <person name="Peters L."/>
            <person name="Mikhailova N."/>
            <person name="Teshima H."/>
            <person name="Tapia R."/>
            <person name="Kyrpides N."/>
            <person name="Ivanova N."/>
            <person name="Pagani I."/>
            <person name="Cheng J.-F."/>
            <person name="Goodwin L."/>
            <person name="Han C."/>
            <person name="Hauser L."/>
            <person name="Land M."/>
            <person name="Lapidus A."/>
            <person name="Lucas S."/>
            <person name="Pitluck S."/>
            <person name="Woyke T."/>
            <person name="Stein L.Y."/>
            <person name="Murrell C."/>
        </authorList>
    </citation>
    <scope>NUCLEOTIDE SEQUENCE</scope>
    <source>
        <strain>MC09</strain>
    </source>
</reference>
<reference evidence="1 2" key="1">
    <citation type="journal article" date="2011" name="J. Bacteriol.">
        <title>Complete Genome Sequence of the Aerobic Marine Methanotroph Methylomonas methanica MC09.</title>
        <authorList>
            <person name="Boden R."/>
            <person name="Cunliffe M."/>
            <person name="Scanlan J."/>
            <person name="Moussard H."/>
            <person name="Kits K.D."/>
            <person name="Klotz M.G."/>
            <person name="Jetten M.S."/>
            <person name="Vuilleumier S."/>
            <person name="Han J."/>
            <person name="Peters L."/>
            <person name="Mikhailova N."/>
            <person name="Teshima H."/>
            <person name="Tapia R."/>
            <person name="Kyrpides N."/>
            <person name="Ivanova N."/>
            <person name="Pagani I."/>
            <person name="Cheng J.F."/>
            <person name="Goodwin L."/>
            <person name="Han C."/>
            <person name="Hauser L."/>
            <person name="Land M.L."/>
            <person name="Lapidus A."/>
            <person name="Lucas S."/>
            <person name="Pitluck S."/>
            <person name="Woyke T."/>
            <person name="Stein L."/>
            <person name="Murrell J.C."/>
        </authorList>
    </citation>
    <scope>NUCLEOTIDE SEQUENCE [LARGE SCALE GENOMIC DNA]</scope>
    <source>
        <strain evidence="1 2">MC09</strain>
    </source>
</reference>
<sequence length="188" mass="21236">MNRLPETVTHKFIELFTVMNNAADDLKMAGADALLMGDFSQVGNITDTCRQLQLLEMDIKAVVNNFGAKNSARTLEKSSGQKQRSHRTRKQGSLLRVTLAGKVIEEPTIKETFVKTLRAFGLDRVAKLNKVVTSIPLLARTPVNGYQNQRRCDGWFITTHVNMYTAKNVLEEIGRQLNMPLKVEFIER</sequence>
<dbReference type="EMBL" id="CP002738">
    <property type="protein sequence ID" value="AEF98473.1"/>
    <property type="molecule type" value="Genomic_DNA"/>
</dbReference>
<evidence type="ECO:0000313" key="1">
    <source>
        <dbReference type="EMBL" id="AEF98473.1"/>
    </source>
</evidence>
<evidence type="ECO:0000313" key="2">
    <source>
        <dbReference type="Proteomes" id="UP000008888"/>
    </source>
</evidence>
<keyword evidence="2" id="KW-1185">Reference proteome</keyword>
<dbReference type="KEGG" id="mmt:Metme_0016"/>
<dbReference type="STRING" id="857087.Metme_0016"/>
<reference evidence="2" key="3">
    <citation type="submission" date="2011-05" db="EMBL/GenBank/DDBJ databases">
        <title>Complete sequence of Methylomonas methanica MC09.</title>
        <authorList>
            <consortium name="US DOE Joint Genome Institute"/>
            <person name="Lucas S."/>
            <person name="Han J."/>
            <person name="Lapidus A."/>
            <person name="Cheng J.-F."/>
            <person name="Goodwin L."/>
            <person name="Pitluck S."/>
            <person name="Peters L."/>
            <person name="Mikhailova N."/>
            <person name="Teshima H."/>
            <person name="Han C."/>
            <person name="Tapia R."/>
            <person name="Land M."/>
            <person name="Hauser L."/>
            <person name="Kyrpides N."/>
            <person name="Ivanova N."/>
            <person name="Pagani I."/>
            <person name="Stein L."/>
            <person name="Woyke T."/>
        </authorList>
    </citation>
    <scope>NUCLEOTIDE SEQUENCE [LARGE SCALE GENOMIC DNA]</scope>
    <source>
        <strain evidence="2">MC09</strain>
    </source>
</reference>
<dbReference type="OrthoDB" id="5567738at2"/>